<keyword evidence="5" id="KW-0808">Transferase</keyword>
<keyword evidence="1" id="KW-0547">Nucleotide-binding</keyword>
<dbReference type="PROSITE" id="PS00108">
    <property type="entry name" value="PROTEIN_KINASE_ST"/>
    <property type="match status" value="1"/>
</dbReference>
<dbReference type="SMART" id="SM00220">
    <property type="entry name" value="S_TKc"/>
    <property type="match status" value="1"/>
</dbReference>
<gene>
    <name evidence="5" type="primary">CDKL3</name>
    <name evidence="5" type="ORF">FOZ62_009816</name>
</gene>
<dbReference type="PROSITE" id="PS50011">
    <property type="entry name" value="PROTEIN_KINASE_DOM"/>
    <property type="match status" value="1"/>
</dbReference>
<evidence type="ECO:0000256" key="2">
    <source>
        <dbReference type="ARBA" id="ARBA00022840"/>
    </source>
</evidence>
<feature type="non-terminal residue" evidence="5">
    <location>
        <position position="1"/>
    </location>
</feature>
<dbReference type="Pfam" id="PF00069">
    <property type="entry name" value="Pkinase"/>
    <property type="match status" value="1"/>
</dbReference>
<dbReference type="PANTHER" id="PTHR24055">
    <property type="entry name" value="MITOGEN-ACTIVATED PROTEIN KINASE"/>
    <property type="match status" value="1"/>
</dbReference>
<dbReference type="EMBL" id="JABANM010001394">
    <property type="protein sequence ID" value="KAF4754361.1"/>
    <property type="molecule type" value="Genomic_DNA"/>
</dbReference>
<sequence length="311" mass="33586">AMTMTIGRQLVAGLGYIHSKGVIHRDVKPENILLTGERLDVVKLCDFGFARYLKEADTSPSKEGARHAAAANLTEYVSTRWYRAPELLLGPGGKRGKGKNGNYEQSIDVWALGCVVAECDTGEPAFTGDSDVATLKLINDALPVPLPATRRRAVLSAQGQRTPQFITDRYSPRLHPFLEGCLQYSPSERLACVDLAPLLVGLPDSAVALDSGQSRTLSQSHQRVSKRERSGILSCEADAGLGQPSGLSKRRRSDCLVRGRLATTPIGSEPSTSASGLSSSSPRPTPNRRKYVCDSRERRRLAVLASVPPPL</sequence>
<evidence type="ECO:0000313" key="5">
    <source>
        <dbReference type="EMBL" id="KAF4754361.1"/>
    </source>
</evidence>
<feature type="domain" description="Protein kinase" evidence="4">
    <location>
        <begin position="1"/>
        <end position="199"/>
    </location>
</feature>
<dbReference type="InterPro" id="IPR000719">
    <property type="entry name" value="Prot_kinase_dom"/>
</dbReference>
<feature type="non-terminal residue" evidence="5">
    <location>
        <position position="311"/>
    </location>
</feature>
<dbReference type="GO" id="GO:0005524">
    <property type="term" value="F:ATP binding"/>
    <property type="evidence" value="ECO:0007669"/>
    <property type="project" value="UniProtKB-KW"/>
</dbReference>
<dbReference type="Proteomes" id="UP000574390">
    <property type="component" value="Unassembled WGS sequence"/>
</dbReference>
<dbReference type="InterPro" id="IPR050117">
    <property type="entry name" value="MAPK"/>
</dbReference>
<evidence type="ECO:0000256" key="3">
    <source>
        <dbReference type="SAM" id="MobiDB-lite"/>
    </source>
</evidence>
<evidence type="ECO:0000259" key="4">
    <source>
        <dbReference type="PROSITE" id="PS50011"/>
    </source>
</evidence>
<dbReference type="InterPro" id="IPR011009">
    <property type="entry name" value="Kinase-like_dom_sf"/>
</dbReference>
<feature type="region of interest" description="Disordered" evidence="3">
    <location>
        <begin position="259"/>
        <end position="295"/>
    </location>
</feature>
<protein>
    <submittedName>
        <fullName evidence="5">Cyclin-dependent kinase-like</fullName>
    </submittedName>
</protein>
<name>A0A7J6UB01_PEROL</name>
<organism evidence="5 6">
    <name type="scientific">Perkinsus olseni</name>
    <name type="common">Perkinsus atlanticus</name>
    <dbReference type="NCBI Taxonomy" id="32597"/>
    <lineage>
        <taxon>Eukaryota</taxon>
        <taxon>Sar</taxon>
        <taxon>Alveolata</taxon>
        <taxon>Perkinsozoa</taxon>
        <taxon>Perkinsea</taxon>
        <taxon>Perkinsida</taxon>
        <taxon>Perkinsidae</taxon>
        <taxon>Perkinsus</taxon>
    </lineage>
</organism>
<dbReference type="SUPFAM" id="SSF56112">
    <property type="entry name" value="Protein kinase-like (PK-like)"/>
    <property type="match status" value="1"/>
</dbReference>
<dbReference type="InterPro" id="IPR008271">
    <property type="entry name" value="Ser/Thr_kinase_AS"/>
</dbReference>
<reference evidence="5 6" key="1">
    <citation type="submission" date="2020-04" db="EMBL/GenBank/DDBJ databases">
        <title>Perkinsus olseni comparative genomics.</title>
        <authorList>
            <person name="Bogema D.R."/>
        </authorList>
    </citation>
    <scope>NUCLEOTIDE SEQUENCE [LARGE SCALE GENOMIC DNA]</scope>
    <source>
        <strain evidence="5">ATCC PRA-205</strain>
    </source>
</reference>
<evidence type="ECO:0000256" key="1">
    <source>
        <dbReference type="ARBA" id="ARBA00022741"/>
    </source>
</evidence>
<keyword evidence="5" id="KW-0418">Kinase</keyword>
<accession>A0A7J6UB01</accession>
<evidence type="ECO:0000313" key="6">
    <source>
        <dbReference type="Proteomes" id="UP000574390"/>
    </source>
</evidence>
<dbReference type="Gene3D" id="1.10.510.10">
    <property type="entry name" value="Transferase(Phosphotransferase) domain 1"/>
    <property type="match status" value="1"/>
</dbReference>
<comment type="caution">
    <text evidence="5">The sequence shown here is derived from an EMBL/GenBank/DDBJ whole genome shotgun (WGS) entry which is preliminary data.</text>
</comment>
<keyword evidence="2" id="KW-0067">ATP-binding</keyword>
<proteinExistence type="predicted"/>
<feature type="compositionally biased region" description="Low complexity" evidence="3">
    <location>
        <begin position="268"/>
        <end position="282"/>
    </location>
</feature>
<dbReference type="AlphaFoldDB" id="A0A7J6UB01"/>
<dbReference type="GO" id="GO:0004672">
    <property type="term" value="F:protein kinase activity"/>
    <property type="evidence" value="ECO:0007669"/>
    <property type="project" value="InterPro"/>
</dbReference>